<feature type="domain" description="Transposase Tc1-like" evidence="1">
    <location>
        <begin position="52"/>
        <end position="122"/>
    </location>
</feature>
<organism evidence="2 3">
    <name type="scientific">Oopsacas minuta</name>
    <dbReference type="NCBI Taxonomy" id="111878"/>
    <lineage>
        <taxon>Eukaryota</taxon>
        <taxon>Metazoa</taxon>
        <taxon>Porifera</taxon>
        <taxon>Hexactinellida</taxon>
        <taxon>Hexasterophora</taxon>
        <taxon>Lyssacinosida</taxon>
        <taxon>Leucopsacidae</taxon>
        <taxon>Oopsacas</taxon>
    </lineage>
</organism>
<dbReference type="GO" id="GO:0015074">
    <property type="term" value="P:DNA integration"/>
    <property type="evidence" value="ECO:0007669"/>
    <property type="project" value="InterPro"/>
</dbReference>
<dbReference type="GO" id="GO:0006313">
    <property type="term" value="P:DNA transposition"/>
    <property type="evidence" value="ECO:0007669"/>
    <property type="project" value="InterPro"/>
</dbReference>
<dbReference type="Proteomes" id="UP001165289">
    <property type="component" value="Unassembled WGS sequence"/>
</dbReference>
<evidence type="ECO:0000259" key="1">
    <source>
        <dbReference type="Pfam" id="PF01498"/>
    </source>
</evidence>
<name>A0AAV7KCN1_9METZ</name>
<dbReference type="Gene3D" id="3.30.420.10">
    <property type="entry name" value="Ribonuclease H-like superfamily/Ribonuclease H"/>
    <property type="match status" value="1"/>
</dbReference>
<comment type="caution">
    <text evidence="2">The sequence shown here is derived from an EMBL/GenBank/DDBJ whole genome shotgun (WGS) entry which is preliminary data.</text>
</comment>
<dbReference type="GO" id="GO:0003677">
    <property type="term" value="F:DNA binding"/>
    <property type="evidence" value="ECO:0007669"/>
    <property type="project" value="InterPro"/>
</dbReference>
<dbReference type="EMBL" id="JAKMXF010000111">
    <property type="protein sequence ID" value="KAI6657844.1"/>
    <property type="molecule type" value="Genomic_DNA"/>
</dbReference>
<accession>A0AAV7KCN1</accession>
<dbReference type="InterPro" id="IPR036397">
    <property type="entry name" value="RNaseH_sf"/>
</dbReference>
<protein>
    <recommendedName>
        <fullName evidence="1">Transposase Tc1-like domain-containing protein</fullName>
    </recommendedName>
</protein>
<proteinExistence type="predicted"/>
<gene>
    <name evidence="2" type="ORF">LOD99_586</name>
</gene>
<dbReference type="Pfam" id="PF01498">
    <property type="entry name" value="HTH_Tnp_Tc3_2"/>
    <property type="match status" value="1"/>
</dbReference>
<dbReference type="AlphaFoldDB" id="A0AAV7KCN1"/>
<dbReference type="InterPro" id="IPR002492">
    <property type="entry name" value="Transposase_Tc1-like"/>
</dbReference>
<evidence type="ECO:0000313" key="3">
    <source>
        <dbReference type="Proteomes" id="UP001165289"/>
    </source>
</evidence>
<evidence type="ECO:0000313" key="2">
    <source>
        <dbReference type="EMBL" id="KAI6657844.1"/>
    </source>
</evidence>
<keyword evidence="3" id="KW-1185">Reference proteome</keyword>
<sequence length="262" mass="30479">MRGVTSGSEIHQRTATPRSTVFRILAKFRQGGDIQRKSGTGKQRILHVNDVRSLLSLANQNRQMSIRKWPVDFNHLRQKNLSHETVRKELQRRGYTHKVVRSIPILTDPHKQQRVLWAKNNKHTDWERVVFSDEMSIWLAGGRIRLWCKGDQLAVKQSNKHSPKLYDWGAISAHGTFPLQVFRQNLTGEFYRNILNECLITQAQVLYPDGWSFRKTTIQSTRQSFAKTFRESHDTFRMEWLACSPDLNLIKICGLGSNIRSI</sequence>
<reference evidence="2 3" key="1">
    <citation type="journal article" date="2023" name="BMC Biol.">
        <title>The compact genome of the sponge Oopsacas minuta (Hexactinellida) is lacking key metazoan core genes.</title>
        <authorList>
            <person name="Santini S."/>
            <person name="Schenkelaars Q."/>
            <person name="Jourda C."/>
            <person name="Duchesne M."/>
            <person name="Belahbib H."/>
            <person name="Rocher C."/>
            <person name="Selva M."/>
            <person name="Riesgo A."/>
            <person name="Vervoort M."/>
            <person name="Leys S.P."/>
            <person name="Kodjabachian L."/>
            <person name="Le Bivic A."/>
            <person name="Borchiellini C."/>
            <person name="Claverie J.M."/>
            <person name="Renard E."/>
        </authorList>
    </citation>
    <scope>NUCLEOTIDE SEQUENCE [LARGE SCALE GENOMIC DNA]</scope>
    <source>
        <strain evidence="2">SPO-2</strain>
    </source>
</reference>